<dbReference type="Proteomes" id="UP000181870">
    <property type="component" value="Unassembled WGS sequence"/>
</dbReference>
<dbReference type="GO" id="GO:0004308">
    <property type="term" value="F:exo-alpha-sialidase activity"/>
    <property type="evidence" value="ECO:0007669"/>
    <property type="project" value="UniProtKB-EC"/>
</dbReference>
<dbReference type="InterPro" id="IPR026856">
    <property type="entry name" value="Sialidase_fam"/>
</dbReference>
<name>A0A1G8FAG9_BACOV</name>
<dbReference type="RefSeq" id="WP_074637077.1">
    <property type="nucleotide sequence ID" value="NZ_FNDO01000013.1"/>
</dbReference>
<dbReference type="Gene3D" id="2.120.10.10">
    <property type="match status" value="1"/>
</dbReference>
<dbReference type="GO" id="GO:0005737">
    <property type="term" value="C:cytoplasm"/>
    <property type="evidence" value="ECO:0007669"/>
    <property type="project" value="TreeGrafter"/>
</dbReference>
<organism evidence="6 7">
    <name type="scientific">Bacteroides ovatus</name>
    <dbReference type="NCBI Taxonomy" id="28116"/>
    <lineage>
        <taxon>Bacteria</taxon>
        <taxon>Pseudomonadati</taxon>
        <taxon>Bacteroidota</taxon>
        <taxon>Bacteroidia</taxon>
        <taxon>Bacteroidales</taxon>
        <taxon>Bacteroidaceae</taxon>
        <taxon>Bacteroides</taxon>
    </lineage>
</organism>
<comment type="catalytic activity">
    <reaction evidence="1">
        <text>Hydrolysis of alpha-(2-&gt;3)-, alpha-(2-&gt;6)-, alpha-(2-&gt;8)- glycosidic linkages of terminal sialic acid residues in oligosaccharides, glycoproteins, glycolipids, colominic acid and synthetic substrates.</text>
        <dbReference type="EC" id="3.2.1.18"/>
    </reaction>
</comment>
<protein>
    <recommendedName>
        <fullName evidence="3">exo-alpha-sialidase</fullName>
        <ecNumber evidence="3">3.2.1.18</ecNumber>
    </recommendedName>
</protein>
<gene>
    <name evidence="6" type="ORF">SAMN05192582_101367</name>
</gene>
<reference evidence="7" key="1">
    <citation type="submission" date="2016-10" db="EMBL/GenBank/DDBJ databases">
        <authorList>
            <person name="Varghese N."/>
            <person name="Submissions S."/>
        </authorList>
    </citation>
    <scope>NUCLEOTIDE SEQUENCE [LARGE SCALE GENOMIC DNA]</scope>
    <source>
        <strain evidence="7">NLAE-zl-C57</strain>
    </source>
</reference>
<evidence type="ECO:0000256" key="4">
    <source>
        <dbReference type="SAM" id="SignalP"/>
    </source>
</evidence>
<evidence type="ECO:0000313" key="7">
    <source>
        <dbReference type="Proteomes" id="UP000181870"/>
    </source>
</evidence>
<dbReference type="InterPro" id="IPR036278">
    <property type="entry name" value="Sialidase_sf"/>
</dbReference>
<dbReference type="InterPro" id="IPR011040">
    <property type="entry name" value="Sialidase"/>
</dbReference>
<dbReference type="AlphaFoldDB" id="A0A1G8FAG9"/>
<evidence type="ECO:0000259" key="5">
    <source>
        <dbReference type="Pfam" id="PF13088"/>
    </source>
</evidence>
<dbReference type="EC" id="3.2.1.18" evidence="3"/>
<dbReference type="CDD" id="cd15482">
    <property type="entry name" value="Sialidase_non-viral"/>
    <property type="match status" value="1"/>
</dbReference>
<feature type="chain" id="PRO_5010223441" description="exo-alpha-sialidase" evidence="4">
    <location>
        <begin position="20"/>
        <end position="384"/>
    </location>
</feature>
<proteinExistence type="inferred from homology"/>
<dbReference type="Pfam" id="PF13088">
    <property type="entry name" value="BNR_2"/>
    <property type="match status" value="1"/>
</dbReference>
<dbReference type="GO" id="GO:0016020">
    <property type="term" value="C:membrane"/>
    <property type="evidence" value="ECO:0007669"/>
    <property type="project" value="TreeGrafter"/>
</dbReference>
<dbReference type="PANTHER" id="PTHR10628">
    <property type="entry name" value="SIALIDASE"/>
    <property type="match status" value="1"/>
</dbReference>
<evidence type="ECO:0000313" key="6">
    <source>
        <dbReference type="EMBL" id="SDH79088.1"/>
    </source>
</evidence>
<evidence type="ECO:0000256" key="2">
    <source>
        <dbReference type="ARBA" id="ARBA00009348"/>
    </source>
</evidence>
<feature type="domain" description="Sialidase" evidence="5">
    <location>
        <begin position="74"/>
        <end position="347"/>
    </location>
</feature>
<dbReference type="PANTHER" id="PTHR10628:SF30">
    <property type="entry name" value="EXO-ALPHA-SIALIDASE"/>
    <property type="match status" value="1"/>
</dbReference>
<feature type="signal peptide" evidence="4">
    <location>
        <begin position="1"/>
        <end position="19"/>
    </location>
</feature>
<accession>A0A1G8FAG9</accession>
<dbReference type="EMBL" id="FNDO01000013">
    <property type="protein sequence ID" value="SDH79088.1"/>
    <property type="molecule type" value="Genomic_DNA"/>
</dbReference>
<evidence type="ECO:0000256" key="3">
    <source>
        <dbReference type="ARBA" id="ARBA00012733"/>
    </source>
</evidence>
<evidence type="ECO:0000256" key="1">
    <source>
        <dbReference type="ARBA" id="ARBA00000427"/>
    </source>
</evidence>
<keyword evidence="4" id="KW-0732">Signal</keyword>
<dbReference type="SUPFAM" id="SSF50939">
    <property type="entry name" value="Sialidases"/>
    <property type="match status" value="1"/>
</dbReference>
<sequence length="384" mass="41818">MHILKQTFLVSFLFLLSFARGGAQTVSQENISGLTKYTVFSAGDNDVNSYRIPSIATAKDGSLLVFCEARRESWQDKSRTDVVVKRSTDNGQTWSSMQDLTKGSSGAYMDPTPIVDVITGRVFLFATFWPAGDHSGKTNRAILITSDDNGKTWGDPQDVTSTLHLENRVIGGFGPGSGLQMQGGSYKGRLILPTRIGNPEAKRSYDVAIYSDDHGKTWTVGGNGSNGGEFQIAESPLGTLIYNTRIPNGRMISRSLDGGTSWDKAQKDPFLPGVSKGCQASVLGKDSSLYFSGVRGIAETPEWDERAGLTFYKSIDGGQTWDNGKLLYEKAAGYTCMTFLPDGRVAIIFETADTDGFTRTSIPDTKPLKRPAGWMRLDLILLNP</sequence>
<comment type="similarity">
    <text evidence="2">Belongs to the glycosyl hydrolase 33 family.</text>
</comment>
<dbReference type="GO" id="GO:0009313">
    <property type="term" value="P:oligosaccharide catabolic process"/>
    <property type="evidence" value="ECO:0007669"/>
    <property type="project" value="TreeGrafter"/>
</dbReference>
<dbReference type="GO" id="GO:0006689">
    <property type="term" value="P:ganglioside catabolic process"/>
    <property type="evidence" value="ECO:0007669"/>
    <property type="project" value="TreeGrafter"/>
</dbReference>